<evidence type="ECO:0000313" key="8">
    <source>
        <dbReference type="EMBL" id="AMW34933.1"/>
    </source>
</evidence>
<sequence>MTILSVTITLFLLMDSPGNVPIFLSVLGRLEKTRRRRAILREITFALIALLLFLFFGRTLLSSLGISAPALSVAGGVVLFLVALRMIFPGQYGSLTEGTDPDPWLVPLAVPLAAGPSSMAYVMLIATQEPDRIGDWALAIVMACVLGGLTIYSGDLLRRWIKDRALNLIERLMGIILVVIAIQMLMNGIGQYVQTLSTAAP</sequence>
<feature type="transmembrane region" description="Helical" evidence="7">
    <location>
        <begin position="6"/>
        <end position="27"/>
    </location>
</feature>
<dbReference type="PANTHER" id="PTHR33508:SF10">
    <property type="entry name" value="UPF0056 INNER MEMBRANE PROTEIN YHGN"/>
    <property type="match status" value="1"/>
</dbReference>
<keyword evidence="5 7" id="KW-1133">Transmembrane helix</keyword>
<protein>
    <recommendedName>
        <fullName evidence="7">UPF0056 membrane protein</fullName>
    </recommendedName>
</protein>
<organism evidence="8 9">
    <name type="scientific">Haematospirillum jordaniae</name>
    <dbReference type="NCBI Taxonomy" id="1549855"/>
    <lineage>
        <taxon>Bacteria</taxon>
        <taxon>Pseudomonadati</taxon>
        <taxon>Pseudomonadota</taxon>
        <taxon>Alphaproteobacteria</taxon>
        <taxon>Rhodospirillales</taxon>
        <taxon>Novispirillaceae</taxon>
        <taxon>Haematospirillum</taxon>
    </lineage>
</organism>
<dbReference type="GeneID" id="53316858"/>
<dbReference type="RefSeq" id="WP_066135049.1">
    <property type="nucleotide sequence ID" value="NZ_CP014525.1"/>
</dbReference>
<evidence type="ECO:0000256" key="3">
    <source>
        <dbReference type="ARBA" id="ARBA00022475"/>
    </source>
</evidence>
<feature type="transmembrane region" description="Helical" evidence="7">
    <location>
        <begin position="63"/>
        <end position="84"/>
    </location>
</feature>
<evidence type="ECO:0000256" key="7">
    <source>
        <dbReference type="RuleBase" id="RU362048"/>
    </source>
</evidence>
<comment type="similarity">
    <text evidence="2 7">Belongs to the UPF0056 (MarC) family.</text>
</comment>
<feature type="transmembrane region" description="Helical" evidence="7">
    <location>
        <begin position="39"/>
        <end position="57"/>
    </location>
</feature>
<comment type="subcellular location">
    <subcellularLocation>
        <location evidence="1 7">Cell membrane</location>
        <topology evidence="1 7">Multi-pass membrane protein</topology>
    </subcellularLocation>
</comment>
<evidence type="ECO:0000256" key="4">
    <source>
        <dbReference type="ARBA" id="ARBA00022692"/>
    </source>
</evidence>
<feature type="transmembrane region" description="Helical" evidence="7">
    <location>
        <begin position="133"/>
        <end position="152"/>
    </location>
</feature>
<evidence type="ECO:0000256" key="1">
    <source>
        <dbReference type="ARBA" id="ARBA00004651"/>
    </source>
</evidence>
<keyword evidence="9" id="KW-1185">Reference proteome</keyword>
<dbReference type="Pfam" id="PF01914">
    <property type="entry name" value="MarC"/>
    <property type="match status" value="1"/>
</dbReference>
<keyword evidence="3" id="KW-1003">Cell membrane</keyword>
<dbReference type="AlphaFoldDB" id="A0A143DF86"/>
<keyword evidence="4 7" id="KW-0812">Transmembrane</keyword>
<name>A0A143DF86_9PROT</name>
<dbReference type="KEGG" id="hjo:AY555_06775"/>
<dbReference type="OrthoDB" id="21094at2"/>
<dbReference type="PANTHER" id="PTHR33508">
    <property type="entry name" value="UPF0056 MEMBRANE PROTEIN YHCE"/>
    <property type="match status" value="1"/>
</dbReference>
<feature type="transmembrane region" description="Helical" evidence="7">
    <location>
        <begin position="172"/>
        <end position="193"/>
    </location>
</feature>
<dbReference type="EMBL" id="CP014525">
    <property type="protein sequence ID" value="AMW34933.1"/>
    <property type="molecule type" value="Genomic_DNA"/>
</dbReference>
<accession>A0A143DF86</accession>
<proteinExistence type="inferred from homology"/>
<evidence type="ECO:0000256" key="5">
    <source>
        <dbReference type="ARBA" id="ARBA00022989"/>
    </source>
</evidence>
<dbReference type="Proteomes" id="UP000076066">
    <property type="component" value="Chromosome"/>
</dbReference>
<evidence type="ECO:0000313" key="9">
    <source>
        <dbReference type="Proteomes" id="UP000076066"/>
    </source>
</evidence>
<reference evidence="8 9" key="1">
    <citation type="submission" date="2016-02" db="EMBL/GenBank/DDBJ databases">
        <title>Complete Genome of H5569, the type strain of the newly described species Haematospirillium jordaniae.</title>
        <authorList>
            <person name="Nicholson A.C."/>
            <person name="Humrighouse B.W."/>
            <person name="Loparov V."/>
            <person name="McQuiston J.R."/>
        </authorList>
    </citation>
    <scope>NUCLEOTIDE SEQUENCE [LARGE SCALE GENOMIC DNA]</scope>
    <source>
        <strain evidence="8 9">H5569</strain>
    </source>
</reference>
<dbReference type="GO" id="GO:0005886">
    <property type="term" value="C:plasma membrane"/>
    <property type="evidence" value="ECO:0007669"/>
    <property type="project" value="UniProtKB-SubCell"/>
</dbReference>
<dbReference type="NCBIfam" id="TIGR00427">
    <property type="entry name" value="NAAT family transporter"/>
    <property type="match status" value="1"/>
</dbReference>
<gene>
    <name evidence="8" type="ORF">AY555_06775</name>
</gene>
<keyword evidence="6 7" id="KW-0472">Membrane</keyword>
<dbReference type="InterPro" id="IPR002771">
    <property type="entry name" value="Multi_antbiot-R_MarC"/>
</dbReference>
<evidence type="ECO:0000256" key="2">
    <source>
        <dbReference type="ARBA" id="ARBA00009784"/>
    </source>
</evidence>
<evidence type="ECO:0000256" key="6">
    <source>
        <dbReference type="ARBA" id="ARBA00023136"/>
    </source>
</evidence>
<dbReference type="STRING" id="1549855.AY555_06775"/>
<feature type="transmembrane region" description="Helical" evidence="7">
    <location>
        <begin position="104"/>
        <end position="127"/>
    </location>
</feature>